<dbReference type="InterPro" id="IPR052151">
    <property type="entry name" value="Complex_I_LYR"/>
</dbReference>
<comment type="similarity">
    <text evidence="1">Belongs to the complex I LYR family. LYRM9 subfamily.</text>
</comment>
<evidence type="ECO:0000256" key="1">
    <source>
        <dbReference type="ARBA" id="ARBA00025757"/>
    </source>
</evidence>
<keyword evidence="5" id="KW-1185">Reference proteome</keyword>
<sequence>MLRLSEITNHMPVPDLCFQASCWCYCCWGIISIKASQHYIKTHVLSPADTHLAQMFLHLQSTHRVRFYFYQQLFNQEGMPPLAGAELVHTPLQLYRYLLRCCRQLPSTAMQQHYRHAIRQGYNSHSDEDDPERTQMIIQRAIADADWILDKVRIKERRPPRSYTHEHKA</sequence>
<evidence type="ECO:0000313" key="5">
    <source>
        <dbReference type="Proteomes" id="UP000264840"/>
    </source>
</evidence>
<proteinExistence type="inferred from homology"/>
<evidence type="ECO:0000256" key="2">
    <source>
        <dbReference type="ARBA" id="ARBA00026234"/>
    </source>
</evidence>
<dbReference type="CDD" id="cd20269">
    <property type="entry name" value="Complex1_LYR_LYRM9"/>
    <property type="match status" value="1"/>
</dbReference>
<organism evidence="4 5">
    <name type="scientific">Haplochromis burtoni</name>
    <name type="common">Burton's mouthbrooder</name>
    <name type="synonym">Chromis burtoni</name>
    <dbReference type="NCBI Taxonomy" id="8153"/>
    <lineage>
        <taxon>Eukaryota</taxon>
        <taxon>Metazoa</taxon>
        <taxon>Chordata</taxon>
        <taxon>Craniata</taxon>
        <taxon>Vertebrata</taxon>
        <taxon>Euteleostomi</taxon>
        <taxon>Actinopterygii</taxon>
        <taxon>Neopterygii</taxon>
        <taxon>Teleostei</taxon>
        <taxon>Neoteleostei</taxon>
        <taxon>Acanthomorphata</taxon>
        <taxon>Ovalentaria</taxon>
        <taxon>Cichlomorphae</taxon>
        <taxon>Cichliformes</taxon>
        <taxon>Cichlidae</taxon>
        <taxon>African cichlids</taxon>
        <taxon>Pseudocrenilabrinae</taxon>
        <taxon>Haplochromini</taxon>
        <taxon>Haplochromis</taxon>
    </lineage>
</organism>
<dbReference type="Ensembl" id="ENSHBUT00000006527.1">
    <property type="protein sequence ID" value="ENSHBUP00000005720.1"/>
    <property type="gene ID" value="ENSHBUG00000007112.1"/>
</dbReference>
<dbReference type="GeneTree" id="ENSGT00390000002625"/>
<dbReference type="Proteomes" id="UP000264840">
    <property type="component" value="Unplaced"/>
</dbReference>
<accession>A0A3Q2VDC8</accession>
<feature type="domain" description="Complex 1 LYR protein" evidence="3">
    <location>
        <begin position="90"/>
        <end position="145"/>
    </location>
</feature>
<dbReference type="AlphaFoldDB" id="A0A3Q2VDC8"/>
<dbReference type="Ensembl" id="ENSHBUT00000006538.1">
    <property type="protein sequence ID" value="ENSHBUP00000005713.1"/>
    <property type="gene ID" value="ENSHBUG00000007112.1"/>
</dbReference>
<dbReference type="PANTHER" id="PTHR47061:SF1">
    <property type="entry name" value="LYR MOTIF-CONTAINING PROTEIN 9"/>
    <property type="match status" value="1"/>
</dbReference>
<dbReference type="Pfam" id="PF05347">
    <property type="entry name" value="Complex1_LYR"/>
    <property type="match status" value="1"/>
</dbReference>
<name>A0A3Q2VDC8_HAPBU</name>
<protein>
    <recommendedName>
        <fullName evidence="2">LYR motif-containing protein 9</fullName>
    </recommendedName>
</protein>
<dbReference type="InterPro" id="IPR008011">
    <property type="entry name" value="Complex1_LYR_dom"/>
</dbReference>
<reference evidence="4" key="1">
    <citation type="submission" date="2025-05" db="UniProtKB">
        <authorList>
            <consortium name="Ensembl"/>
        </authorList>
    </citation>
    <scope>IDENTIFICATION</scope>
</reference>
<evidence type="ECO:0000259" key="3">
    <source>
        <dbReference type="Pfam" id="PF05347"/>
    </source>
</evidence>
<dbReference type="InterPro" id="IPR045291">
    <property type="entry name" value="Complex1_LYR_LYRM9"/>
</dbReference>
<dbReference type="PANTHER" id="PTHR47061">
    <property type="entry name" value="LYR MOTIF-CONTAINING PROTEIN 9"/>
    <property type="match status" value="1"/>
</dbReference>
<dbReference type="STRING" id="8153.ENSHBUP00000005720"/>
<evidence type="ECO:0000313" key="4">
    <source>
        <dbReference type="Ensembl" id="ENSHBUP00000005713.1"/>
    </source>
</evidence>